<dbReference type="InterPro" id="IPR028082">
    <property type="entry name" value="Peripla_BP_I"/>
</dbReference>
<proteinExistence type="predicted"/>
<dbReference type="Gene3D" id="3.40.50.2300">
    <property type="match status" value="2"/>
</dbReference>
<dbReference type="InterPro" id="IPR046335">
    <property type="entry name" value="LacI/GalR-like_sensor"/>
</dbReference>
<dbReference type="Proteomes" id="UP000631694">
    <property type="component" value="Unassembled WGS sequence"/>
</dbReference>
<dbReference type="CDD" id="cd01575">
    <property type="entry name" value="PBP1_GntR"/>
    <property type="match status" value="1"/>
</dbReference>
<comment type="caution">
    <text evidence="5">The sequence shown here is derived from an EMBL/GenBank/DDBJ whole genome shotgun (WGS) entry which is preliminary data.</text>
</comment>
<dbReference type="GO" id="GO:0000976">
    <property type="term" value="F:transcription cis-regulatory region binding"/>
    <property type="evidence" value="ECO:0007669"/>
    <property type="project" value="TreeGrafter"/>
</dbReference>
<dbReference type="Pfam" id="PF00356">
    <property type="entry name" value="LacI"/>
    <property type="match status" value="1"/>
</dbReference>
<organism evidence="5 6">
    <name type="scientific">Methylobrevis albus</name>
    <dbReference type="NCBI Taxonomy" id="2793297"/>
    <lineage>
        <taxon>Bacteria</taxon>
        <taxon>Pseudomonadati</taxon>
        <taxon>Pseudomonadota</taxon>
        <taxon>Alphaproteobacteria</taxon>
        <taxon>Hyphomicrobiales</taxon>
        <taxon>Pleomorphomonadaceae</taxon>
        <taxon>Methylobrevis</taxon>
    </lineage>
</organism>
<dbReference type="PANTHER" id="PTHR30146:SF2">
    <property type="entry name" value="HTH-TYPE TRANSCRIPTIONAL REGULATOR GNTR"/>
    <property type="match status" value="1"/>
</dbReference>
<keyword evidence="3" id="KW-0804">Transcription</keyword>
<dbReference type="SUPFAM" id="SSF47413">
    <property type="entry name" value="lambda repressor-like DNA-binding domains"/>
    <property type="match status" value="1"/>
</dbReference>
<dbReference type="GO" id="GO:0003700">
    <property type="term" value="F:DNA-binding transcription factor activity"/>
    <property type="evidence" value="ECO:0007669"/>
    <property type="project" value="TreeGrafter"/>
</dbReference>
<evidence type="ECO:0000256" key="2">
    <source>
        <dbReference type="ARBA" id="ARBA00023125"/>
    </source>
</evidence>
<dbReference type="InterPro" id="IPR010982">
    <property type="entry name" value="Lambda_DNA-bd_dom_sf"/>
</dbReference>
<name>A0A931I462_9HYPH</name>
<dbReference type="EMBL" id="JADZLT010000052">
    <property type="protein sequence ID" value="MBH0238936.1"/>
    <property type="molecule type" value="Genomic_DNA"/>
</dbReference>
<dbReference type="PROSITE" id="PS00356">
    <property type="entry name" value="HTH_LACI_1"/>
    <property type="match status" value="1"/>
</dbReference>
<evidence type="ECO:0000256" key="3">
    <source>
        <dbReference type="ARBA" id="ARBA00023163"/>
    </source>
</evidence>
<evidence type="ECO:0000256" key="1">
    <source>
        <dbReference type="ARBA" id="ARBA00023015"/>
    </source>
</evidence>
<protein>
    <submittedName>
        <fullName evidence="5">LacI family DNA-binding transcriptional regulator</fullName>
    </submittedName>
</protein>
<dbReference type="RefSeq" id="WP_197312021.1">
    <property type="nucleotide sequence ID" value="NZ_JADZLT010000052.1"/>
</dbReference>
<evidence type="ECO:0000313" key="6">
    <source>
        <dbReference type="Proteomes" id="UP000631694"/>
    </source>
</evidence>
<feature type="domain" description="HTH lacI-type" evidence="4">
    <location>
        <begin position="11"/>
        <end position="65"/>
    </location>
</feature>
<dbReference type="InterPro" id="IPR000843">
    <property type="entry name" value="HTH_LacI"/>
</dbReference>
<keyword evidence="2 5" id="KW-0238">DNA-binding</keyword>
<dbReference type="SUPFAM" id="SSF53822">
    <property type="entry name" value="Periplasmic binding protein-like I"/>
    <property type="match status" value="1"/>
</dbReference>
<reference evidence="5" key="1">
    <citation type="submission" date="2020-12" db="EMBL/GenBank/DDBJ databases">
        <title>Methylobrevis albus sp. nov., isolated from fresh water lack sediment.</title>
        <authorList>
            <person name="Zou Q."/>
        </authorList>
    </citation>
    <scope>NUCLEOTIDE SEQUENCE</scope>
    <source>
        <strain evidence="5">L22</strain>
    </source>
</reference>
<dbReference type="Pfam" id="PF13377">
    <property type="entry name" value="Peripla_BP_3"/>
    <property type="match status" value="1"/>
</dbReference>
<keyword evidence="1" id="KW-0805">Transcription regulation</keyword>
<dbReference type="Gene3D" id="1.10.260.40">
    <property type="entry name" value="lambda repressor-like DNA-binding domains"/>
    <property type="match status" value="1"/>
</dbReference>
<dbReference type="CDD" id="cd01392">
    <property type="entry name" value="HTH_LacI"/>
    <property type="match status" value="1"/>
</dbReference>
<accession>A0A931I462</accession>
<evidence type="ECO:0000259" key="4">
    <source>
        <dbReference type="PROSITE" id="PS50932"/>
    </source>
</evidence>
<gene>
    <name evidence="5" type="ORF">I5731_13975</name>
</gene>
<dbReference type="SMART" id="SM00354">
    <property type="entry name" value="HTH_LACI"/>
    <property type="match status" value="1"/>
</dbReference>
<dbReference type="PROSITE" id="PS50932">
    <property type="entry name" value="HTH_LACI_2"/>
    <property type="match status" value="1"/>
</dbReference>
<sequence>MARVRRGSGKPTLQEVAQAADVSPATASRVLRNPDAVSEPLRRRVQKAVEKLGYVTNLAASQLAAARTNVIGVIIPSITNSVFSEVLRGIYDAVDDTPYQIQLGTTEYSQLREENLVRVFAGQSPAALLVTGTEHTAEAVRLLKGCQCPIVEIMELTAEPIDMQVGFSHEAAAAEGTEHLLARGYRRVAFLAAQMDRRSQQRLAGYTRVMQARGLYDPALIVTTTKPSSVSVGSSLCSELFARPVGADAIQANNDDIALGAMFECLRRRVRIPQDLGILGFNDVDTMSAACPSISSILTHRYELGATAMHMLLAAIAEKRPADATVEMPYRLIERESTGRREGGA</sequence>
<dbReference type="PANTHER" id="PTHR30146">
    <property type="entry name" value="LACI-RELATED TRANSCRIPTIONAL REPRESSOR"/>
    <property type="match status" value="1"/>
</dbReference>
<evidence type="ECO:0000313" key="5">
    <source>
        <dbReference type="EMBL" id="MBH0238936.1"/>
    </source>
</evidence>
<dbReference type="AlphaFoldDB" id="A0A931I462"/>
<keyword evidence="6" id="KW-1185">Reference proteome</keyword>